<dbReference type="AlphaFoldDB" id="A0A3M7Q455"/>
<reference evidence="1 2" key="1">
    <citation type="journal article" date="2018" name="Sci. Rep.">
        <title>Genomic signatures of local adaptation to the degree of environmental predictability in rotifers.</title>
        <authorList>
            <person name="Franch-Gras L."/>
            <person name="Hahn C."/>
            <person name="Garcia-Roger E.M."/>
            <person name="Carmona M.J."/>
            <person name="Serra M."/>
            <person name="Gomez A."/>
        </authorList>
    </citation>
    <scope>NUCLEOTIDE SEQUENCE [LARGE SCALE GENOMIC DNA]</scope>
    <source>
        <strain evidence="1">HYR1</strain>
    </source>
</reference>
<name>A0A3M7Q455_BRAPC</name>
<dbReference type="EMBL" id="REGN01007455">
    <property type="protein sequence ID" value="RNA06236.1"/>
    <property type="molecule type" value="Genomic_DNA"/>
</dbReference>
<dbReference type="Proteomes" id="UP000276133">
    <property type="component" value="Unassembled WGS sequence"/>
</dbReference>
<keyword evidence="2" id="KW-1185">Reference proteome</keyword>
<organism evidence="1 2">
    <name type="scientific">Brachionus plicatilis</name>
    <name type="common">Marine rotifer</name>
    <name type="synonym">Brachionus muelleri</name>
    <dbReference type="NCBI Taxonomy" id="10195"/>
    <lineage>
        <taxon>Eukaryota</taxon>
        <taxon>Metazoa</taxon>
        <taxon>Spiralia</taxon>
        <taxon>Gnathifera</taxon>
        <taxon>Rotifera</taxon>
        <taxon>Eurotatoria</taxon>
        <taxon>Monogononta</taxon>
        <taxon>Pseudotrocha</taxon>
        <taxon>Ploima</taxon>
        <taxon>Brachionidae</taxon>
        <taxon>Brachionus</taxon>
    </lineage>
</organism>
<sequence length="371" mass="42625">MFAQLDLMMLELINILKPKYINRSKSKSRLLGEDPGQFGMAINLPFSPVLLVEKTLAAELYQEILAEDLIPFAIKRDMEKIDFNFKLHQDNYLEINGIKFERKGFKKSLYSNLKDEEGLINAIFKFNKILDDEKCMSYIKLLKKVNYLIKKKLKLVYLEKEIDGAMMRQRVQRGHAETGHDGFFALTRYQFAPYALGFCLRMLDHVQSVQHLGHFHYFLHYALLAQISHGRDQVSLGRNLSVQHPLPFSLLVRLFVNGVIHRAVIFACQIASYEVGHNFLLVFAQLQVGRVLLADCAGHCGHFFAINCERFAQQASLDVDELLFGHLDQLLFFAFEKIDAQLKKALETGHYQAGELFCLTLVTFGAFFLGF</sequence>
<protein>
    <submittedName>
        <fullName evidence="1">Uncharacterized protein</fullName>
    </submittedName>
</protein>
<evidence type="ECO:0000313" key="1">
    <source>
        <dbReference type="EMBL" id="RNA06236.1"/>
    </source>
</evidence>
<proteinExistence type="predicted"/>
<gene>
    <name evidence="1" type="ORF">BpHYR1_032514</name>
</gene>
<comment type="caution">
    <text evidence="1">The sequence shown here is derived from an EMBL/GenBank/DDBJ whole genome shotgun (WGS) entry which is preliminary data.</text>
</comment>
<accession>A0A3M7Q455</accession>
<evidence type="ECO:0000313" key="2">
    <source>
        <dbReference type="Proteomes" id="UP000276133"/>
    </source>
</evidence>